<name>A0A328X432_9FLAO</name>
<comment type="caution">
    <text evidence="1">The sequence shown here is derived from an EMBL/GenBank/DDBJ whole genome shotgun (WGS) entry which is preliminary data.</text>
</comment>
<evidence type="ECO:0000313" key="2">
    <source>
        <dbReference type="Proteomes" id="UP000249518"/>
    </source>
</evidence>
<gene>
    <name evidence="1" type="ORF">B0I10_101166</name>
</gene>
<sequence>MNKFGLIGFFVALFCCFSCSNEYKILEPVESISLTADSSVKVIGETIVFSVTTNSGTNITEEATIFVNNTLIDGNTFTGSETGDLMIKAEYLGVESAPITIRFHDGSETNFIKRVLIEDYTGTWCGNCPRVNHAVELAYAQTDKIVTVGIHRSSSNPADANYDPFNFDTSELEAIVNISGYPRALLNRMTRWTPLEQNNITQVINLTQGENPKLGLAMTTSIDGSTLNLETNVKFSKNFSNIKLVIYVLENGLIYDQVNYTNFYTGPGTISNFQHNHVLRACLTPLLGESIANSNSGLGQTYTKTISVPVPSNIANLNNIEFVAFIVDENNKSINVRKAGVGENQDFEEL</sequence>
<dbReference type="InterPro" id="IPR013783">
    <property type="entry name" value="Ig-like_fold"/>
</dbReference>
<dbReference type="Proteomes" id="UP000249518">
    <property type="component" value="Unassembled WGS sequence"/>
</dbReference>
<accession>A0A328X432</accession>
<dbReference type="InterPro" id="IPR036249">
    <property type="entry name" value="Thioredoxin-like_sf"/>
</dbReference>
<dbReference type="SUPFAM" id="SSF52833">
    <property type="entry name" value="Thioredoxin-like"/>
    <property type="match status" value="1"/>
</dbReference>
<keyword evidence="2" id="KW-1185">Reference proteome</keyword>
<protein>
    <submittedName>
        <fullName evidence="1">Outer membrane protein Omp28</fullName>
    </submittedName>
</protein>
<dbReference type="InterPro" id="IPR021615">
    <property type="entry name" value="Omp28"/>
</dbReference>
<dbReference type="OrthoDB" id="1081990at2"/>
<proteinExistence type="predicted"/>
<dbReference type="Gene3D" id="2.60.40.10">
    <property type="entry name" value="Immunoglobulins"/>
    <property type="match status" value="1"/>
</dbReference>
<organism evidence="1 2">
    <name type="scientific">Flavobacterium lacus</name>
    <dbReference type="NCBI Taxonomy" id="1353778"/>
    <lineage>
        <taxon>Bacteria</taxon>
        <taxon>Pseudomonadati</taxon>
        <taxon>Bacteroidota</taxon>
        <taxon>Flavobacteriia</taxon>
        <taxon>Flavobacteriales</taxon>
        <taxon>Flavobacteriaceae</taxon>
        <taxon>Flavobacterium</taxon>
    </lineage>
</organism>
<evidence type="ECO:0000313" key="1">
    <source>
        <dbReference type="EMBL" id="RAR50994.1"/>
    </source>
</evidence>
<dbReference type="Pfam" id="PF11551">
    <property type="entry name" value="Omp28"/>
    <property type="match status" value="1"/>
</dbReference>
<reference evidence="1 2" key="1">
    <citation type="submission" date="2018-06" db="EMBL/GenBank/DDBJ databases">
        <title>Genomic Encyclopedia of Type Strains, Phase III (KMG-III): the genomes of soil and plant-associated and newly described type strains.</title>
        <authorList>
            <person name="Whitman W."/>
        </authorList>
    </citation>
    <scope>NUCLEOTIDE SEQUENCE [LARGE SCALE GENOMIC DNA]</scope>
    <source>
        <strain evidence="1 2">CGMCC 1.12504</strain>
    </source>
</reference>
<dbReference type="EMBL" id="QLSV01000001">
    <property type="protein sequence ID" value="RAR50994.1"/>
    <property type="molecule type" value="Genomic_DNA"/>
</dbReference>
<dbReference type="AlphaFoldDB" id="A0A328X432"/>
<dbReference type="RefSeq" id="WP_112084587.1">
    <property type="nucleotide sequence ID" value="NZ_QLSV01000001.1"/>
</dbReference>